<evidence type="ECO:0000256" key="3">
    <source>
        <dbReference type="ARBA" id="ARBA00023004"/>
    </source>
</evidence>
<keyword evidence="4" id="KW-0411">Iron-sulfur</keyword>
<dbReference type="InterPro" id="IPR010226">
    <property type="entry name" value="NADH_quinone_OxRdtase_chainI"/>
</dbReference>
<dbReference type="SUPFAM" id="SSF54862">
    <property type="entry name" value="4Fe-4S ferredoxins"/>
    <property type="match status" value="1"/>
</dbReference>
<evidence type="ECO:0000256" key="1">
    <source>
        <dbReference type="ARBA" id="ARBA00022485"/>
    </source>
</evidence>
<gene>
    <name evidence="6" type="ORF">METZ01_LOCUS210359</name>
</gene>
<dbReference type="Gene3D" id="3.30.70.3270">
    <property type="match status" value="1"/>
</dbReference>
<dbReference type="GO" id="GO:0016651">
    <property type="term" value="F:oxidoreductase activity, acting on NAD(P)H"/>
    <property type="evidence" value="ECO:0007669"/>
    <property type="project" value="InterPro"/>
</dbReference>
<evidence type="ECO:0000256" key="2">
    <source>
        <dbReference type="ARBA" id="ARBA00022723"/>
    </source>
</evidence>
<dbReference type="PANTHER" id="PTHR10849">
    <property type="entry name" value="NADH DEHYDROGENASE UBIQUINONE IRON-SULFUR PROTEIN 8, MITOCHONDRIAL"/>
    <property type="match status" value="1"/>
</dbReference>
<dbReference type="GO" id="GO:0051539">
    <property type="term" value="F:4 iron, 4 sulfur cluster binding"/>
    <property type="evidence" value="ECO:0007669"/>
    <property type="project" value="UniProtKB-KW"/>
</dbReference>
<name>A0A382F497_9ZZZZ</name>
<keyword evidence="1" id="KW-0004">4Fe-4S</keyword>
<dbReference type="EMBL" id="UINC01047795">
    <property type="protein sequence ID" value="SVB57505.1"/>
    <property type="molecule type" value="Genomic_DNA"/>
</dbReference>
<dbReference type="HAMAP" id="MF_01351">
    <property type="entry name" value="NDH1_NuoI"/>
    <property type="match status" value="1"/>
</dbReference>
<dbReference type="PROSITE" id="PS00198">
    <property type="entry name" value="4FE4S_FER_1"/>
    <property type="match status" value="1"/>
</dbReference>
<dbReference type="InterPro" id="IPR017896">
    <property type="entry name" value="4Fe4S_Fe-S-bd"/>
</dbReference>
<reference evidence="6" key="1">
    <citation type="submission" date="2018-05" db="EMBL/GenBank/DDBJ databases">
        <authorList>
            <person name="Lanie J.A."/>
            <person name="Ng W.-L."/>
            <person name="Kazmierczak K.M."/>
            <person name="Andrzejewski T.M."/>
            <person name="Davidsen T.M."/>
            <person name="Wayne K.J."/>
            <person name="Tettelin H."/>
            <person name="Glass J.I."/>
            <person name="Rusch D."/>
            <person name="Podicherti R."/>
            <person name="Tsui H.-C.T."/>
            <person name="Winkler M.E."/>
        </authorList>
    </citation>
    <scope>NUCLEOTIDE SEQUENCE</scope>
</reference>
<sequence>MAKKVQRVKLSLWERMFFPTLINGLKVTLGHFLSFKKSKVYEEKNQDNKFKATLDYPEELWTVPEGFRGAPYLVNDQDGSTKCVSCQLCEFVCPPKAIRITPPGENGTDALREGAEKMPEDFEIDMLRCIFCGFCEEVCPEQAIYLAKDYYEGYDEKLMNRDYALTGSNREEMIFHKDKLLERGGTHHDHIKKWGKKTEEAKEQDTFP</sequence>
<evidence type="ECO:0000313" key="6">
    <source>
        <dbReference type="EMBL" id="SVB57505.1"/>
    </source>
</evidence>
<feature type="domain" description="4Fe-4S ferredoxin-type" evidence="5">
    <location>
        <begin position="120"/>
        <end position="149"/>
    </location>
</feature>
<protein>
    <recommendedName>
        <fullName evidence="5">4Fe-4S ferredoxin-type domain-containing protein</fullName>
    </recommendedName>
</protein>
<evidence type="ECO:0000256" key="4">
    <source>
        <dbReference type="ARBA" id="ARBA00023014"/>
    </source>
</evidence>
<accession>A0A382F497</accession>
<organism evidence="6">
    <name type="scientific">marine metagenome</name>
    <dbReference type="NCBI Taxonomy" id="408172"/>
    <lineage>
        <taxon>unclassified sequences</taxon>
        <taxon>metagenomes</taxon>
        <taxon>ecological metagenomes</taxon>
    </lineage>
</organism>
<dbReference type="Pfam" id="PF12838">
    <property type="entry name" value="Fer4_7"/>
    <property type="match status" value="1"/>
</dbReference>
<dbReference type="InterPro" id="IPR017900">
    <property type="entry name" value="4Fe4S_Fe_S_CS"/>
</dbReference>
<keyword evidence="3" id="KW-0408">Iron</keyword>
<dbReference type="GO" id="GO:0046872">
    <property type="term" value="F:metal ion binding"/>
    <property type="evidence" value="ECO:0007669"/>
    <property type="project" value="UniProtKB-KW"/>
</dbReference>
<keyword evidence="2" id="KW-0479">Metal-binding</keyword>
<dbReference type="PROSITE" id="PS51379">
    <property type="entry name" value="4FE4S_FER_2"/>
    <property type="match status" value="2"/>
</dbReference>
<evidence type="ECO:0000259" key="5">
    <source>
        <dbReference type="PROSITE" id="PS51379"/>
    </source>
</evidence>
<proteinExistence type="inferred from homology"/>
<feature type="non-terminal residue" evidence="6">
    <location>
        <position position="208"/>
    </location>
</feature>
<dbReference type="AlphaFoldDB" id="A0A382F497"/>
<feature type="domain" description="4Fe-4S ferredoxin-type" evidence="5">
    <location>
        <begin position="71"/>
        <end position="103"/>
    </location>
</feature>
<dbReference type="GO" id="GO:0016020">
    <property type="term" value="C:membrane"/>
    <property type="evidence" value="ECO:0007669"/>
    <property type="project" value="InterPro"/>
</dbReference>